<keyword evidence="8" id="KW-1185">Reference proteome</keyword>
<dbReference type="UniPathway" id="UPA00011"/>
<dbReference type="Gene3D" id="3.40.630.30">
    <property type="match status" value="1"/>
</dbReference>
<accession>A0A7K3MBE4</accession>
<dbReference type="PANTHER" id="PTHR31438:SF1">
    <property type="entry name" value="LYSINE N-ACYLTRANSFERASE C17G9.06C-RELATED"/>
    <property type="match status" value="1"/>
</dbReference>
<dbReference type="SMART" id="SM01006">
    <property type="entry name" value="AlcB"/>
    <property type="match status" value="1"/>
</dbReference>
<comment type="pathway">
    <text evidence="2">Siderophore biosynthesis; mycobactin biosynthesis.</text>
</comment>
<dbReference type="EMBL" id="WLZY01000013">
    <property type="protein sequence ID" value="NDL60624.1"/>
    <property type="molecule type" value="Genomic_DNA"/>
</dbReference>
<evidence type="ECO:0000256" key="3">
    <source>
        <dbReference type="ARBA" id="ARBA00020586"/>
    </source>
</evidence>
<dbReference type="SUPFAM" id="SSF55729">
    <property type="entry name" value="Acyl-CoA N-acyltransferases (Nat)"/>
    <property type="match status" value="1"/>
</dbReference>
<dbReference type="InterPro" id="IPR019432">
    <property type="entry name" value="Acyltransferase_MbtK/IucB-like"/>
</dbReference>
<feature type="compositionally biased region" description="Basic and acidic residues" evidence="5">
    <location>
        <begin position="239"/>
        <end position="248"/>
    </location>
</feature>
<evidence type="ECO:0000256" key="1">
    <source>
        <dbReference type="ARBA" id="ARBA00003818"/>
    </source>
</evidence>
<dbReference type="GO" id="GO:0019290">
    <property type="term" value="P:siderophore biosynthetic process"/>
    <property type="evidence" value="ECO:0007669"/>
    <property type="project" value="InterPro"/>
</dbReference>
<evidence type="ECO:0000259" key="6">
    <source>
        <dbReference type="SMART" id="SM01006"/>
    </source>
</evidence>
<protein>
    <recommendedName>
        <fullName evidence="3">Lysine N-acyltransferase MbtK</fullName>
    </recommendedName>
    <alternativeName>
        <fullName evidence="4">Mycobactin synthase protein K</fullName>
    </alternativeName>
</protein>
<reference evidence="7 8" key="1">
    <citation type="submission" date="2019-11" db="EMBL/GenBank/DDBJ databases">
        <authorList>
            <person name="Li X.-J."/>
            <person name="Feng X.-M."/>
        </authorList>
    </citation>
    <scope>NUCLEOTIDE SEQUENCE [LARGE SCALE GENOMIC DNA]</scope>
    <source>
        <strain evidence="7 8">XMNu-373</strain>
    </source>
</reference>
<comment type="function">
    <text evidence="1">Acyltransferase required for the direct transfer of medium- to long-chain fatty acyl moieties from a carrier protein (MbtL) on to the epsilon-amino group of lysine residue in the mycobactin core.</text>
</comment>
<name>A0A7K3MBE4_9ACTN</name>
<comment type="caution">
    <text evidence="7">The sequence shown here is derived from an EMBL/GenBank/DDBJ whole genome shotgun (WGS) entry which is preliminary data.</text>
</comment>
<evidence type="ECO:0000313" key="8">
    <source>
        <dbReference type="Proteomes" id="UP000460435"/>
    </source>
</evidence>
<proteinExistence type="predicted"/>
<dbReference type="InterPro" id="IPR016181">
    <property type="entry name" value="Acyl_CoA_acyltransferase"/>
</dbReference>
<evidence type="ECO:0000313" key="7">
    <source>
        <dbReference type="EMBL" id="NDL60624.1"/>
    </source>
</evidence>
<evidence type="ECO:0000256" key="2">
    <source>
        <dbReference type="ARBA" id="ARBA00005102"/>
    </source>
</evidence>
<dbReference type="Proteomes" id="UP000460435">
    <property type="component" value="Unassembled WGS sequence"/>
</dbReference>
<dbReference type="GO" id="GO:0016410">
    <property type="term" value="F:N-acyltransferase activity"/>
    <property type="evidence" value="ECO:0007669"/>
    <property type="project" value="TreeGrafter"/>
</dbReference>
<dbReference type="Pfam" id="PF13523">
    <property type="entry name" value="Acetyltransf_8"/>
    <property type="match status" value="1"/>
</dbReference>
<gene>
    <name evidence="7" type="ORF">F7O44_26440</name>
</gene>
<feature type="region of interest" description="Disordered" evidence="5">
    <location>
        <begin position="234"/>
        <end position="259"/>
    </location>
</feature>
<evidence type="ECO:0000256" key="4">
    <source>
        <dbReference type="ARBA" id="ARBA00031122"/>
    </source>
</evidence>
<dbReference type="RefSeq" id="WP_162453338.1">
    <property type="nucleotide sequence ID" value="NZ_WLZY01000013.1"/>
</dbReference>
<dbReference type="PANTHER" id="PTHR31438">
    <property type="entry name" value="LYSINE N-ACYLTRANSFERASE C17G9.06C-RELATED"/>
    <property type="match status" value="1"/>
</dbReference>
<sequence length="259" mass="28563">MQGETRRNLGQGSAPGIGERGTSESAGGAEIPSRLPLPQVGPVRPHSWSVVLPGSTVRIGVAPVEVDRHAELIHDWMNRPHVVPWWQLDRPLDDVRAYLRGLTHLQPWLVAADGVPFGYVETYRATEDPLSSHYRARPTDVGWHLLVGPQEFIGTGTPRLLGRAMLAYLLGVHDDARSDGHRHRGDRVVCEPDIRNTRMHAYCRKLGFRSIGEAELPDKKALLMACERTDFTRAWPGDARPRTGDAHRAGPVSSPGGTP</sequence>
<evidence type="ECO:0000256" key="5">
    <source>
        <dbReference type="SAM" id="MobiDB-lite"/>
    </source>
</evidence>
<feature type="region of interest" description="Disordered" evidence="5">
    <location>
        <begin position="1"/>
        <end position="38"/>
    </location>
</feature>
<keyword evidence="7" id="KW-0808">Transferase</keyword>
<organism evidence="7 8">
    <name type="scientific">Phytoactinopolyspora mesophila</name>
    <dbReference type="NCBI Taxonomy" id="2650750"/>
    <lineage>
        <taxon>Bacteria</taxon>
        <taxon>Bacillati</taxon>
        <taxon>Actinomycetota</taxon>
        <taxon>Actinomycetes</taxon>
        <taxon>Jiangellales</taxon>
        <taxon>Jiangellaceae</taxon>
        <taxon>Phytoactinopolyspora</taxon>
    </lineage>
</organism>
<dbReference type="AlphaFoldDB" id="A0A7K3MBE4"/>
<feature type="domain" description="Acyltransferase MbtK/IucB-like conserved" evidence="6">
    <location>
        <begin position="62"/>
        <end position="104"/>
    </location>
</feature>